<dbReference type="InterPro" id="IPR013131">
    <property type="entry name" value="Mannitol_DH_N"/>
</dbReference>
<dbReference type="InterPro" id="IPR013328">
    <property type="entry name" value="6PGD_dom2"/>
</dbReference>
<organism evidence="5 6">
    <name type="scientific">Tetragenococcus muriaticus 3MR10-3</name>
    <dbReference type="NCBI Taxonomy" id="1302648"/>
    <lineage>
        <taxon>Bacteria</taxon>
        <taxon>Bacillati</taxon>
        <taxon>Bacillota</taxon>
        <taxon>Bacilli</taxon>
        <taxon>Lactobacillales</taxon>
        <taxon>Enterococcaceae</taxon>
        <taxon>Tetragenococcus</taxon>
    </lineage>
</organism>
<dbReference type="EMBL" id="JPVT01000298">
    <property type="protein sequence ID" value="KFN88957.1"/>
    <property type="molecule type" value="Genomic_DNA"/>
</dbReference>
<dbReference type="GO" id="GO:0019592">
    <property type="term" value="P:mannitol catabolic process"/>
    <property type="evidence" value="ECO:0007669"/>
    <property type="project" value="TreeGrafter"/>
</dbReference>
<dbReference type="PANTHER" id="PTHR30524">
    <property type="entry name" value="MANNITOL-1-PHOSPHATE 5-DEHYDROGENASE"/>
    <property type="match status" value="1"/>
</dbReference>
<dbReference type="InterPro" id="IPR036291">
    <property type="entry name" value="NAD(P)-bd_dom_sf"/>
</dbReference>
<dbReference type="SUPFAM" id="SSF51735">
    <property type="entry name" value="NAD(P)-binding Rossmann-fold domains"/>
    <property type="match status" value="1"/>
</dbReference>
<keyword evidence="2" id="KW-0520">NAD</keyword>
<gene>
    <name evidence="5" type="ORF">TMU3MR103_2316</name>
</gene>
<protein>
    <submittedName>
        <fullName evidence="5">Mannitol-1-phosphate 5-dehydrogenase</fullName>
        <ecNumber evidence="5">1.-.-.-</ecNumber>
        <ecNumber evidence="5">1.1.1.17</ecNumber>
    </submittedName>
</protein>
<reference evidence="5 6" key="1">
    <citation type="submission" date="2014-08" db="EMBL/GenBank/DDBJ databases">
        <title>Genome sequence of Tetragenococcus muriaticus.</title>
        <authorList>
            <person name="Chuea-nongthon C."/>
            <person name="Rodtong S."/>
            <person name="Yongsawatdigul J."/>
            <person name="Steele J.L."/>
            <person name="Liu X.-y."/>
            <person name="Speers J."/>
            <person name="Glasner J.D."/>
            <person name="Neeno-Eckwall E.C."/>
        </authorList>
    </citation>
    <scope>NUCLEOTIDE SEQUENCE [LARGE SCALE GENOMIC DNA]</scope>
    <source>
        <strain evidence="5 6">3MR10-3</strain>
    </source>
</reference>
<evidence type="ECO:0000256" key="3">
    <source>
        <dbReference type="ARBA" id="ARBA00048615"/>
    </source>
</evidence>
<keyword evidence="1 5" id="KW-0560">Oxidoreductase</keyword>
<feature type="domain" description="Rhodanese" evidence="4">
    <location>
        <begin position="3"/>
        <end position="86"/>
    </location>
</feature>
<dbReference type="Pfam" id="PF08125">
    <property type="entry name" value="Mannitol_dh_C"/>
    <property type="match status" value="1"/>
</dbReference>
<evidence type="ECO:0000313" key="6">
    <source>
        <dbReference type="Proteomes" id="UP000029381"/>
    </source>
</evidence>
<name>A0A091BYV3_9ENTE</name>
<dbReference type="Gene3D" id="1.10.1040.10">
    <property type="entry name" value="N-(1-d-carboxylethyl)-l-norvaline Dehydrogenase, domain 2"/>
    <property type="match status" value="1"/>
</dbReference>
<sequence>MSKTAVVYGAGQTGRGYAARYLQESGYQIIFIEKNDQLVQRLNEDKHYEIHFYHKDRTPIIINDFRVYNLEEGLRTFLLEADLIITSVGEENLHEVATSLAKHLSEYEVPQLLTCENGINPARVLKQTLQKNMNTGKDFATSQTAVFCSTVNINSTRLDILSQNEIYFPYDSDGFNGTLDFAGAVPITNFENFLKRKIYTYNCLAGLISYLGYVKGYRIYSEAANDPEISKIMNRLLGGLNPALADYFDISLEEQQGFSQRALVKFKDELMLDYVIKNGRAARRKLGTTERIYAPYKILKERGYNTEIMTLVAGAALTYLEMIEYEGEDYMPAKELSKILNLDDQDEFVRQAVDYYYQIKNKEQLQLLDLL</sequence>
<dbReference type="Proteomes" id="UP000029381">
    <property type="component" value="Unassembled WGS sequence"/>
</dbReference>
<dbReference type="Gene3D" id="3.40.50.720">
    <property type="entry name" value="NAD(P)-binding Rossmann-like Domain"/>
    <property type="match status" value="1"/>
</dbReference>
<dbReference type="InterPro" id="IPR013118">
    <property type="entry name" value="Mannitol_DH_C"/>
</dbReference>
<evidence type="ECO:0000256" key="1">
    <source>
        <dbReference type="ARBA" id="ARBA00023002"/>
    </source>
</evidence>
<dbReference type="GO" id="GO:0005829">
    <property type="term" value="C:cytosol"/>
    <property type="evidence" value="ECO:0007669"/>
    <property type="project" value="TreeGrafter"/>
</dbReference>
<dbReference type="InterPro" id="IPR001763">
    <property type="entry name" value="Rhodanese-like_dom"/>
</dbReference>
<dbReference type="PATRIC" id="fig|1302648.3.peg.2247"/>
<evidence type="ECO:0000313" key="5">
    <source>
        <dbReference type="EMBL" id="KFN88957.1"/>
    </source>
</evidence>
<dbReference type="AlphaFoldDB" id="A0A091BYV3"/>
<dbReference type="Pfam" id="PF01232">
    <property type="entry name" value="Mannitol_dh"/>
    <property type="match status" value="1"/>
</dbReference>
<dbReference type="PANTHER" id="PTHR30524:SF0">
    <property type="entry name" value="ALTRONATE OXIDOREDUCTASE-RELATED"/>
    <property type="match status" value="1"/>
</dbReference>
<dbReference type="EC" id="1.1.1.17" evidence="5"/>
<dbReference type="InterPro" id="IPR008927">
    <property type="entry name" value="6-PGluconate_DH-like_C_sf"/>
</dbReference>
<comment type="caution">
    <text evidence="5">The sequence shown here is derived from an EMBL/GenBank/DDBJ whole genome shotgun (WGS) entry which is preliminary data.</text>
</comment>
<comment type="catalytic activity">
    <reaction evidence="3">
        <text>D-mannitol 1-phosphate + NAD(+) = beta-D-fructose 6-phosphate + NADH + H(+)</text>
        <dbReference type="Rhea" id="RHEA:19661"/>
        <dbReference type="ChEBI" id="CHEBI:15378"/>
        <dbReference type="ChEBI" id="CHEBI:57540"/>
        <dbReference type="ChEBI" id="CHEBI:57634"/>
        <dbReference type="ChEBI" id="CHEBI:57945"/>
        <dbReference type="ChEBI" id="CHEBI:61381"/>
        <dbReference type="EC" id="1.1.1.17"/>
    </reaction>
</comment>
<dbReference type="SUPFAM" id="SSF48179">
    <property type="entry name" value="6-phosphogluconate dehydrogenase C-terminal domain-like"/>
    <property type="match status" value="1"/>
</dbReference>
<keyword evidence="6" id="KW-1185">Reference proteome</keyword>
<dbReference type="PROSITE" id="PS50206">
    <property type="entry name" value="RHODANESE_3"/>
    <property type="match status" value="1"/>
</dbReference>
<dbReference type="RefSeq" id="WP_231556843.1">
    <property type="nucleotide sequence ID" value="NZ_JPVT01000298.1"/>
</dbReference>
<dbReference type="GO" id="GO:0008926">
    <property type="term" value="F:mannitol-1-phosphate 5-dehydrogenase activity"/>
    <property type="evidence" value="ECO:0007669"/>
    <property type="project" value="UniProtKB-EC"/>
</dbReference>
<proteinExistence type="predicted"/>
<accession>A0A091BYV3</accession>
<evidence type="ECO:0000259" key="4">
    <source>
        <dbReference type="PROSITE" id="PS50206"/>
    </source>
</evidence>
<dbReference type="EC" id="1.-.-.-" evidence="5"/>
<evidence type="ECO:0000256" key="2">
    <source>
        <dbReference type="ARBA" id="ARBA00023027"/>
    </source>
</evidence>